<organism evidence="1 2">
    <name type="scientific">Bifidobacterium pseudolongum subsp. globosum</name>
    <dbReference type="NCBI Taxonomy" id="1690"/>
    <lineage>
        <taxon>Bacteria</taxon>
        <taxon>Bacillati</taxon>
        <taxon>Actinomycetota</taxon>
        <taxon>Actinomycetes</taxon>
        <taxon>Bifidobacteriales</taxon>
        <taxon>Bifidobacteriaceae</taxon>
        <taxon>Bifidobacterium</taxon>
    </lineage>
</organism>
<dbReference type="AlphaFoldDB" id="A0A4Q5ALR2"/>
<accession>A0A4Q5ALR2</accession>
<gene>
    <name evidence="1" type="ORF">PG2017B_1268</name>
</gene>
<evidence type="ECO:0000313" key="2">
    <source>
        <dbReference type="Proteomes" id="UP000291920"/>
    </source>
</evidence>
<comment type="caution">
    <text evidence="1">The sequence shown here is derived from an EMBL/GenBank/DDBJ whole genome shotgun (WGS) entry which is preliminary data.</text>
</comment>
<name>A0A4Q5ALR2_9BIFI</name>
<evidence type="ECO:0000313" key="1">
    <source>
        <dbReference type="EMBL" id="RYQ29985.1"/>
    </source>
</evidence>
<dbReference type="Proteomes" id="UP000291920">
    <property type="component" value="Unassembled WGS sequence"/>
</dbReference>
<proteinExistence type="predicted"/>
<dbReference type="RefSeq" id="WP_129870984.1">
    <property type="nucleotide sequence ID" value="NZ_RYUO01000003.1"/>
</dbReference>
<dbReference type="EMBL" id="RYUT01000003">
    <property type="protein sequence ID" value="RYQ29985.1"/>
    <property type="molecule type" value="Genomic_DNA"/>
</dbReference>
<sequence>MKKQSLHAIRQKYKESHPETPEWIEFTIDDHNGATVYRIHHPLFQTNAEKRAMRAAQADSDDFEMARALLGDQFEQFDEDGGQVSDLILLLASLTDTMQGIDDEGNPTT</sequence>
<protein>
    <submittedName>
        <fullName evidence="1">Uncharacterized protein</fullName>
    </submittedName>
</protein>
<reference evidence="1 2" key="1">
    <citation type="submission" date="2018-12" db="EMBL/GenBank/DDBJ databases">
        <title>Unveiling genomic diversity among members of the Bifidobacterium pseudolongum species, a widely distributed gut commensal of the animal kingdom.</title>
        <authorList>
            <person name="Lugli G.A."/>
            <person name="Duranti S."/>
            <person name="Albert K."/>
            <person name="Mancabelli L."/>
            <person name="Napoli S."/>
            <person name="Viappiani A."/>
            <person name="Anzalone R."/>
            <person name="Longhi G."/>
            <person name="Milani C."/>
            <person name="Turroni F."/>
            <person name="Alessandri G."/>
            <person name="Sela D.A."/>
            <person name="Van Sinderen D."/>
            <person name="Ventura M."/>
        </authorList>
    </citation>
    <scope>NUCLEOTIDE SEQUENCE [LARGE SCALE GENOMIC DNA]</scope>
    <source>
        <strain evidence="1 2">2017B</strain>
    </source>
</reference>